<dbReference type="Proteomes" id="UP000224003">
    <property type="component" value="Unassembled WGS sequence"/>
</dbReference>
<organism evidence="1 2">
    <name type="scientific">Bacillus thuringiensis</name>
    <dbReference type="NCBI Taxonomy" id="1428"/>
    <lineage>
        <taxon>Bacteria</taxon>
        <taxon>Bacillati</taxon>
        <taxon>Bacillota</taxon>
        <taxon>Bacilli</taxon>
        <taxon>Bacillales</taxon>
        <taxon>Bacillaceae</taxon>
        <taxon>Bacillus</taxon>
        <taxon>Bacillus cereus group</taxon>
    </lineage>
</organism>
<sequence length="65" mass="7630">MIIIKELSLNLNEEDKVLAEGKSLDELPYLLEELGFKDCKTKINENGTKLYYKGKRALYVHYKHK</sequence>
<protein>
    <submittedName>
        <fullName evidence="1">Uncharacterized protein</fullName>
    </submittedName>
</protein>
<proteinExistence type="predicted"/>
<reference evidence="1 2" key="1">
    <citation type="submission" date="2017-09" db="EMBL/GenBank/DDBJ databases">
        <title>Large-scale bioinformatics analysis of Bacillus genomes uncovers conserved roles of natural products in bacterial physiology.</title>
        <authorList>
            <consortium name="Agbiome Team Llc"/>
            <person name="Bleich R.M."/>
            <person name="Grubbs K.J."/>
            <person name="Santa Maria K.C."/>
            <person name="Allen S.E."/>
            <person name="Farag S."/>
            <person name="Shank E.A."/>
            <person name="Bowers A."/>
        </authorList>
    </citation>
    <scope>NUCLEOTIDE SEQUENCE [LARGE SCALE GENOMIC DNA]</scope>
    <source>
        <strain evidence="1 2">AFS085496</strain>
    </source>
</reference>
<evidence type="ECO:0000313" key="2">
    <source>
        <dbReference type="Proteomes" id="UP000224003"/>
    </source>
</evidence>
<evidence type="ECO:0000313" key="1">
    <source>
        <dbReference type="EMBL" id="PFJ29073.1"/>
    </source>
</evidence>
<dbReference type="RefSeq" id="WP_098517760.1">
    <property type="nucleotide sequence ID" value="NZ_NUVX01000081.1"/>
</dbReference>
<dbReference type="AlphaFoldDB" id="A0A9X6WI56"/>
<name>A0A9X6WI56_BACTU</name>
<accession>A0A9X6WI56</accession>
<dbReference type="EMBL" id="NUVX01000081">
    <property type="protein sequence ID" value="PFJ29073.1"/>
    <property type="molecule type" value="Genomic_DNA"/>
</dbReference>
<comment type="caution">
    <text evidence="1">The sequence shown here is derived from an EMBL/GenBank/DDBJ whole genome shotgun (WGS) entry which is preliminary data.</text>
</comment>
<gene>
    <name evidence="1" type="ORF">COJ15_32940</name>
</gene>